<name>A0A4R9LYH3_9LEPT</name>
<dbReference type="Pfam" id="PF01048">
    <property type="entry name" value="PNP_UDP_1"/>
    <property type="match status" value="1"/>
</dbReference>
<accession>A0A4R9LYH3</accession>
<dbReference type="RefSeq" id="WP_135762164.1">
    <property type="nucleotide sequence ID" value="NZ_RQHW01000082.1"/>
</dbReference>
<dbReference type="InterPro" id="IPR000845">
    <property type="entry name" value="Nucleoside_phosphorylase_d"/>
</dbReference>
<dbReference type="GO" id="GO:0009116">
    <property type="term" value="P:nucleoside metabolic process"/>
    <property type="evidence" value="ECO:0007669"/>
    <property type="project" value="InterPro"/>
</dbReference>
<feature type="domain" description="Nucleoside phosphorylase" evidence="1">
    <location>
        <begin position="23"/>
        <end position="207"/>
    </location>
</feature>
<dbReference type="Proteomes" id="UP000298058">
    <property type="component" value="Unassembled WGS sequence"/>
</dbReference>
<dbReference type="AlphaFoldDB" id="A0A4R9LYH3"/>
<sequence length="210" mass="23197">MPILSNTLFVSAFSGEIDLLLKSGKFPHLIEGGIGNINCLLGTNEYLSNHPEIKEILFIGSAGSYPWSEVQPGSFVASRTFYSLEISSALGLSKQIEITKEPFSFPNSLSSRISEIAAKRTFSFFEKKTTNAPSTLTLHEMKTPPEAVWSNLDVENLELYGLAALALRKKISLEAVLAVTNSVGKEGSVDWQKNWREMSNTLQTFLLDVF</sequence>
<gene>
    <name evidence="2" type="ORF">EHS15_18915</name>
</gene>
<evidence type="ECO:0000313" key="3">
    <source>
        <dbReference type="Proteomes" id="UP000298058"/>
    </source>
</evidence>
<dbReference type="EMBL" id="RQHW01000082">
    <property type="protein sequence ID" value="TGN16919.1"/>
    <property type="molecule type" value="Genomic_DNA"/>
</dbReference>
<proteinExistence type="predicted"/>
<keyword evidence="3" id="KW-1185">Reference proteome</keyword>
<dbReference type="InterPro" id="IPR035994">
    <property type="entry name" value="Nucleoside_phosphorylase_sf"/>
</dbReference>
<dbReference type="GO" id="GO:0003824">
    <property type="term" value="F:catalytic activity"/>
    <property type="evidence" value="ECO:0007669"/>
    <property type="project" value="InterPro"/>
</dbReference>
<reference evidence="2" key="1">
    <citation type="journal article" date="2019" name="PLoS Negl. Trop. Dis.">
        <title>Revisiting the worldwide diversity of Leptospira species in the environment.</title>
        <authorList>
            <person name="Vincent A.T."/>
            <person name="Schiettekatte O."/>
            <person name="Bourhy P."/>
            <person name="Veyrier F.J."/>
            <person name="Picardeau M."/>
        </authorList>
    </citation>
    <scope>NUCLEOTIDE SEQUENCE [LARGE SCALE GENOMIC DNA]</scope>
    <source>
        <strain evidence="2">201300427</strain>
    </source>
</reference>
<evidence type="ECO:0000259" key="1">
    <source>
        <dbReference type="Pfam" id="PF01048"/>
    </source>
</evidence>
<comment type="caution">
    <text evidence="2">The sequence shown here is derived from an EMBL/GenBank/DDBJ whole genome shotgun (WGS) entry which is preliminary data.</text>
</comment>
<protein>
    <submittedName>
        <fullName evidence="2">Phosphorylase</fullName>
    </submittedName>
</protein>
<dbReference type="SUPFAM" id="SSF53167">
    <property type="entry name" value="Purine and uridine phosphorylases"/>
    <property type="match status" value="1"/>
</dbReference>
<dbReference type="OrthoDB" id="341163at2"/>
<organism evidence="2 3">
    <name type="scientific">Leptospira idonii</name>
    <dbReference type="NCBI Taxonomy" id="1193500"/>
    <lineage>
        <taxon>Bacteria</taxon>
        <taxon>Pseudomonadati</taxon>
        <taxon>Spirochaetota</taxon>
        <taxon>Spirochaetia</taxon>
        <taxon>Leptospirales</taxon>
        <taxon>Leptospiraceae</taxon>
        <taxon>Leptospira</taxon>
    </lineage>
</organism>
<evidence type="ECO:0000313" key="2">
    <source>
        <dbReference type="EMBL" id="TGN16919.1"/>
    </source>
</evidence>
<dbReference type="Gene3D" id="3.40.50.1580">
    <property type="entry name" value="Nucleoside phosphorylase domain"/>
    <property type="match status" value="1"/>
</dbReference>